<evidence type="ECO:0000313" key="2">
    <source>
        <dbReference type="Proteomes" id="UP000717328"/>
    </source>
</evidence>
<evidence type="ECO:0000313" key="1">
    <source>
        <dbReference type="EMBL" id="KAG5652927.1"/>
    </source>
</evidence>
<dbReference type="AlphaFoldDB" id="A0A9P7GTN1"/>
<dbReference type="Proteomes" id="UP000717328">
    <property type="component" value="Unassembled WGS sequence"/>
</dbReference>
<protein>
    <submittedName>
        <fullName evidence="1">Uncharacterized protein</fullName>
    </submittedName>
</protein>
<dbReference type="EMBL" id="JABCKI010000087">
    <property type="protein sequence ID" value="KAG5652927.1"/>
    <property type="molecule type" value="Genomic_DNA"/>
</dbReference>
<reference evidence="1" key="1">
    <citation type="submission" date="2021-02" db="EMBL/GenBank/DDBJ databases">
        <authorList>
            <person name="Nieuwenhuis M."/>
            <person name="Van De Peppel L.J.J."/>
        </authorList>
    </citation>
    <scope>NUCLEOTIDE SEQUENCE</scope>
    <source>
        <strain evidence="1">D49</strain>
    </source>
</reference>
<proteinExistence type="predicted"/>
<accession>A0A9P7GTN1</accession>
<organism evidence="1 2">
    <name type="scientific">Sphagnurus paluster</name>
    <dbReference type="NCBI Taxonomy" id="117069"/>
    <lineage>
        <taxon>Eukaryota</taxon>
        <taxon>Fungi</taxon>
        <taxon>Dikarya</taxon>
        <taxon>Basidiomycota</taxon>
        <taxon>Agaricomycotina</taxon>
        <taxon>Agaricomycetes</taxon>
        <taxon>Agaricomycetidae</taxon>
        <taxon>Agaricales</taxon>
        <taxon>Tricholomatineae</taxon>
        <taxon>Lyophyllaceae</taxon>
        <taxon>Sphagnurus</taxon>
    </lineage>
</organism>
<comment type="caution">
    <text evidence="1">The sequence shown here is derived from an EMBL/GenBank/DDBJ whole genome shotgun (WGS) entry which is preliminary data.</text>
</comment>
<sequence>MASSDSYITEQFRLFNFCTTLWRAPTTAIPFIERKSVTRDNSLPEEIALPPHYWSFHLPPGLTTGDPLLRDALIRNDYLEALRYLFLCIGWDYSDIPRDLGTCNTFNNPFPQNAGQTELSAFILTGYAGIGKTLWIYFVFILRLHARLPTILQVTSTRLIFFSEDGVNDEEDDKHVLGFVDRWGNNRVWALIGTDDIPDIYRTYGIRSIFILQASPPHYDLLRWTDKLCGEKPKFILNPWTFAELICARDLQVKPCSEILLANFFHKYGPSARLAYRYAADLNNFEDIFMGTLYAISFENMPAALSLALICNFREEHINLFDIILVIYRNMDPLTDVKPDWRSLLRLVSRHVGANIISILSAQSGPIDPITKDTARHMLYRRLIQDPRSAPGGLDVLEEAIHRILVMQRSWAISEMEFQPATNGETRGYRVSESEMAHRYLCLADGQADAFSITSTPSPTSDNTTPLNIMLNAFPPQRTMLRFDYQGNGFYKTDPNQTDFDGFLYSASGHVAVLKTISTPLPWAFTGDDFKVLKAFKRAKRITIILVVPEGSRVELTVPSDVAESLVGCYQLELPDVKGQLKTVQTVWTTGSLDWWLDAF</sequence>
<dbReference type="OrthoDB" id="2340858at2759"/>
<keyword evidence="2" id="KW-1185">Reference proteome</keyword>
<reference evidence="1" key="2">
    <citation type="submission" date="2021-10" db="EMBL/GenBank/DDBJ databases">
        <title>Phylogenomics reveals ancestral predisposition of the termite-cultivated fungus Termitomyces towards a domesticated lifestyle.</title>
        <authorList>
            <person name="Auxier B."/>
            <person name="Grum-Grzhimaylo A."/>
            <person name="Cardenas M.E."/>
            <person name="Lodge J.D."/>
            <person name="Laessoe T."/>
            <person name="Pedersen O."/>
            <person name="Smith M.E."/>
            <person name="Kuyper T.W."/>
            <person name="Franco-Molano E.A."/>
            <person name="Baroni T.J."/>
            <person name="Aanen D.K."/>
        </authorList>
    </citation>
    <scope>NUCLEOTIDE SEQUENCE</scope>
    <source>
        <strain evidence="1">D49</strain>
    </source>
</reference>
<gene>
    <name evidence="1" type="ORF">H0H81_003070</name>
</gene>
<name>A0A9P7GTN1_9AGAR</name>